<dbReference type="Pfam" id="PF03737">
    <property type="entry name" value="RraA-like"/>
    <property type="match status" value="1"/>
</dbReference>
<dbReference type="AlphaFoldDB" id="A0A852TVM7"/>
<evidence type="ECO:0000256" key="6">
    <source>
        <dbReference type="ARBA" id="ARBA00012947"/>
    </source>
</evidence>
<keyword evidence="15" id="KW-1185">Reference proteome</keyword>
<comment type="cofactor">
    <cofactor evidence="13">
        <name>Mg(2+)</name>
        <dbReference type="ChEBI" id="CHEBI:18420"/>
    </cofactor>
</comment>
<comment type="function">
    <text evidence="8">Catalyzes the aldol cleavage of 4-hydroxy-4-methyl-2-oxoglutarate (HMG) into 2 molecules of pyruvate. Also contains a secondary oxaloacetate (OAA) decarboxylase activity due to the common pyruvate enolate transition state formed following C-C bond cleavage in the retro-aldol and decarboxylation reactions.</text>
</comment>
<dbReference type="GO" id="GO:0046872">
    <property type="term" value="F:metal ion binding"/>
    <property type="evidence" value="ECO:0007669"/>
    <property type="project" value="UniProtKB-KW"/>
</dbReference>
<dbReference type="EMBL" id="JACCCC010000001">
    <property type="protein sequence ID" value="NYE47988.1"/>
    <property type="molecule type" value="Genomic_DNA"/>
</dbReference>
<feature type="binding site" evidence="13">
    <location>
        <position position="125"/>
    </location>
    <ligand>
        <name>Mg(2+)</name>
        <dbReference type="ChEBI" id="CHEBI:18420"/>
    </ligand>
</feature>
<dbReference type="SUPFAM" id="SSF89562">
    <property type="entry name" value="RraA-like"/>
    <property type="match status" value="1"/>
</dbReference>
<evidence type="ECO:0000256" key="7">
    <source>
        <dbReference type="ARBA" id="ARBA00016549"/>
    </source>
</evidence>
<dbReference type="EC" id="4.1.3.17" evidence="5"/>
<comment type="caution">
    <text evidence="14">The sequence shown here is derived from an EMBL/GenBank/DDBJ whole genome shotgun (WGS) entry which is preliminary data.</text>
</comment>
<evidence type="ECO:0000256" key="13">
    <source>
        <dbReference type="PIRSR" id="PIRSR605493-1"/>
    </source>
</evidence>
<comment type="catalytic activity">
    <reaction evidence="12">
        <text>oxaloacetate + H(+) = pyruvate + CO2</text>
        <dbReference type="Rhea" id="RHEA:15641"/>
        <dbReference type="ChEBI" id="CHEBI:15361"/>
        <dbReference type="ChEBI" id="CHEBI:15378"/>
        <dbReference type="ChEBI" id="CHEBI:16452"/>
        <dbReference type="ChEBI" id="CHEBI:16526"/>
        <dbReference type="EC" id="4.1.1.112"/>
    </reaction>
</comment>
<gene>
    <name evidence="14" type="ORF">HDA32_003108</name>
</gene>
<proteinExistence type="inferred from homology"/>
<evidence type="ECO:0000256" key="10">
    <source>
        <dbReference type="ARBA" id="ARBA00030169"/>
    </source>
</evidence>
<evidence type="ECO:0000256" key="5">
    <source>
        <dbReference type="ARBA" id="ARBA00012213"/>
    </source>
</evidence>
<dbReference type="Proteomes" id="UP000589036">
    <property type="component" value="Unassembled WGS sequence"/>
</dbReference>
<evidence type="ECO:0000313" key="15">
    <source>
        <dbReference type="Proteomes" id="UP000589036"/>
    </source>
</evidence>
<evidence type="ECO:0000256" key="4">
    <source>
        <dbReference type="ARBA" id="ARBA00011233"/>
    </source>
</evidence>
<reference evidence="14 15" key="1">
    <citation type="submission" date="2020-07" db="EMBL/GenBank/DDBJ databases">
        <title>Sequencing the genomes of 1000 actinobacteria strains.</title>
        <authorList>
            <person name="Klenk H.-P."/>
        </authorList>
    </citation>
    <scope>NUCLEOTIDE SEQUENCE [LARGE SCALE GENOMIC DNA]</scope>
    <source>
        <strain evidence="14 15">CXB654</strain>
    </source>
</reference>
<dbReference type="Gene3D" id="3.50.30.40">
    <property type="entry name" value="Ribonuclease E inhibitor RraA/RraA-like"/>
    <property type="match status" value="1"/>
</dbReference>
<feature type="binding site" evidence="13">
    <location>
        <position position="124"/>
    </location>
    <ligand>
        <name>Mg(2+)</name>
        <dbReference type="ChEBI" id="CHEBI:18420"/>
    </ligand>
</feature>
<keyword evidence="13" id="KW-0460">Magnesium</keyword>
<organism evidence="14 15">
    <name type="scientific">Spinactinospora alkalitolerans</name>
    <dbReference type="NCBI Taxonomy" id="687207"/>
    <lineage>
        <taxon>Bacteria</taxon>
        <taxon>Bacillati</taxon>
        <taxon>Actinomycetota</taxon>
        <taxon>Actinomycetes</taxon>
        <taxon>Streptosporangiales</taxon>
        <taxon>Nocardiopsidaceae</taxon>
        <taxon>Spinactinospora</taxon>
    </lineage>
</organism>
<name>A0A852TVM7_9ACTN</name>
<comment type="cofactor">
    <cofactor evidence="2">
        <name>a divalent metal cation</name>
        <dbReference type="ChEBI" id="CHEBI:60240"/>
    </cofactor>
</comment>
<dbReference type="NCBIfam" id="NF004850">
    <property type="entry name" value="PRK06201.1"/>
    <property type="match status" value="1"/>
</dbReference>
<evidence type="ECO:0000256" key="12">
    <source>
        <dbReference type="ARBA" id="ARBA00047973"/>
    </source>
</evidence>
<evidence type="ECO:0000256" key="11">
    <source>
        <dbReference type="ARBA" id="ARBA00032305"/>
    </source>
</evidence>
<comment type="catalytic activity">
    <reaction evidence="1">
        <text>4-hydroxy-4-methyl-2-oxoglutarate = 2 pyruvate</text>
        <dbReference type="Rhea" id="RHEA:22748"/>
        <dbReference type="ChEBI" id="CHEBI:15361"/>
        <dbReference type="ChEBI" id="CHEBI:58276"/>
        <dbReference type="EC" id="4.1.3.17"/>
    </reaction>
</comment>
<evidence type="ECO:0000256" key="9">
    <source>
        <dbReference type="ARBA" id="ARBA00029596"/>
    </source>
</evidence>
<accession>A0A852TVM7</accession>
<evidence type="ECO:0000256" key="8">
    <source>
        <dbReference type="ARBA" id="ARBA00025046"/>
    </source>
</evidence>
<protein>
    <recommendedName>
        <fullName evidence="7">Putative 4-hydroxy-4-methyl-2-oxoglutarate aldolase</fullName>
        <ecNumber evidence="6">4.1.1.112</ecNumber>
        <ecNumber evidence="5">4.1.3.17</ecNumber>
    </recommendedName>
    <alternativeName>
        <fullName evidence="11">Oxaloacetate decarboxylase</fullName>
    </alternativeName>
    <alternativeName>
        <fullName evidence="9">Regulator of ribonuclease activity homolog</fullName>
    </alternativeName>
    <alternativeName>
        <fullName evidence="10">RraA-like protein</fullName>
    </alternativeName>
</protein>
<dbReference type="InterPro" id="IPR036704">
    <property type="entry name" value="RraA/RraA-like_sf"/>
</dbReference>
<dbReference type="EC" id="4.1.1.112" evidence="6"/>
<comment type="subunit">
    <text evidence="4">Homotrimer.</text>
</comment>
<evidence type="ECO:0000256" key="3">
    <source>
        <dbReference type="ARBA" id="ARBA00008621"/>
    </source>
</evidence>
<dbReference type="PANTHER" id="PTHR33254">
    <property type="entry name" value="4-HYDROXY-4-METHYL-2-OXOGLUTARATE ALDOLASE 3-RELATED"/>
    <property type="match status" value="1"/>
</dbReference>
<sequence>MYIDAAADNIRVSRPWARPTADLVNGLAAYPTALIGDVRRRMGLMSSEIRCLTPGLRLAGSILPIQIWEGDNLAIHRGLDEAQPGDVLVVAGNSVTGRSVFGGILAEICLAHGVKGVIVDGAVRDLEETARLGLPVFARAVSPAGPSKNGPGTVGAPVACGNMVCNPGDAVIGDDDGIIVVPADEVEETLALLPAQQQAETAILNRLAAERKQS</sequence>
<dbReference type="InterPro" id="IPR005493">
    <property type="entry name" value="RraA/RraA-like"/>
</dbReference>
<evidence type="ECO:0000313" key="14">
    <source>
        <dbReference type="EMBL" id="NYE47988.1"/>
    </source>
</evidence>
<evidence type="ECO:0000256" key="2">
    <source>
        <dbReference type="ARBA" id="ARBA00001968"/>
    </source>
</evidence>
<feature type="binding site" evidence="13">
    <location>
        <begin position="102"/>
        <end position="105"/>
    </location>
    <ligand>
        <name>substrate</name>
    </ligand>
</feature>
<dbReference type="RefSeq" id="WP_179643852.1">
    <property type="nucleotide sequence ID" value="NZ_BAAAYY010000003.1"/>
</dbReference>
<evidence type="ECO:0000256" key="1">
    <source>
        <dbReference type="ARBA" id="ARBA00001342"/>
    </source>
</evidence>
<dbReference type="CDD" id="cd16841">
    <property type="entry name" value="RraA_family"/>
    <property type="match status" value="1"/>
</dbReference>
<comment type="similarity">
    <text evidence="3">Belongs to the class II aldolase/RraA-like family.</text>
</comment>
<keyword evidence="13" id="KW-0479">Metal-binding</keyword>
<dbReference type="GO" id="GO:0008948">
    <property type="term" value="F:oxaloacetate decarboxylase activity"/>
    <property type="evidence" value="ECO:0007669"/>
    <property type="project" value="UniProtKB-EC"/>
</dbReference>
<dbReference type="PANTHER" id="PTHR33254:SF4">
    <property type="entry name" value="4-HYDROXY-4-METHYL-2-OXOGLUTARATE ALDOLASE 3-RELATED"/>
    <property type="match status" value="1"/>
</dbReference>
<dbReference type="GO" id="GO:0047443">
    <property type="term" value="F:4-hydroxy-4-methyl-2-oxoglutarate aldolase activity"/>
    <property type="evidence" value="ECO:0007669"/>
    <property type="project" value="UniProtKB-EC"/>
</dbReference>